<dbReference type="Proteomes" id="UP000246085">
    <property type="component" value="Chromosome BRAD3257"/>
</dbReference>
<protein>
    <submittedName>
        <fullName evidence="4">Putative flavin-containing monooxygenase</fullName>
    </submittedName>
</protein>
<dbReference type="EMBL" id="LS398110">
    <property type="protein sequence ID" value="SPP92926.1"/>
    <property type="molecule type" value="Genomic_DNA"/>
</dbReference>
<dbReference type="InterPro" id="IPR051209">
    <property type="entry name" value="FAD-bind_Monooxygenase_sf"/>
</dbReference>
<evidence type="ECO:0000313" key="4">
    <source>
        <dbReference type="EMBL" id="SPP92926.1"/>
    </source>
</evidence>
<dbReference type="AlphaFoldDB" id="A0A2U3PUY0"/>
<keyword evidence="1" id="KW-0285">Flavoprotein</keyword>
<gene>
    <name evidence="4" type="ORF">BRAD3257_1812</name>
</gene>
<keyword evidence="3" id="KW-0560">Oxidoreductase</keyword>
<dbReference type="InterPro" id="IPR020946">
    <property type="entry name" value="Flavin_mOase-like"/>
</dbReference>
<evidence type="ECO:0000256" key="1">
    <source>
        <dbReference type="ARBA" id="ARBA00022630"/>
    </source>
</evidence>
<dbReference type="GO" id="GO:0050661">
    <property type="term" value="F:NADP binding"/>
    <property type="evidence" value="ECO:0007669"/>
    <property type="project" value="InterPro"/>
</dbReference>
<dbReference type="RefSeq" id="WP_145986980.1">
    <property type="nucleotide sequence ID" value="NZ_LS398110.1"/>
</dbReference>
<evidence type="ECO:0000313" key="5">
    <source>
        <dbReference type="Proteomes" id="UP000246085"/>
    </source>
</evidence>
<dbReference type="PANTHER" id="PTHR42877">
    <property type="entry name" value="L-ORNITHINE N(5)-MONOOXYGENASE-RELATED"/>
    <property type="match status" value="1"/>
</dbReference>
<keyword evidence="4" id="KW-0503">Monooxygenase</keyword>
<evidence type="ECO:0000256" key="2">
    <source>
        <dbReference type="ARBA" id="ARBA00022827"/>
    </source>
</evidence>
<evidence type="ECO:0000256" key="3">
    <source>
        <dbReference type="ARBA" id="ARBA00023002"/>
    </source>
</evidence>
<dbReference type="Pfam" id="PF00743">
    <property type="entry name" value="FMO-like"/>
    <property type="match status" value="1"/>
</dbReference>
<dbReference type="Gene3D" id="3.50.50.60">
    <property type="entry name" value="FAD/NAD(P)-binding domain"/>
    <property type="match status" value="2"/>
</dbReference>
<reference evidence="4 5" key="1">
    <citation type="submission" date="2018-03" db="EMBL/GenBank/DDBJ databases">
        <authorList>
            <person name="Gully D."/>
        </authorList>
    </citation>
    <scope>NUCLEOTIDE SEQUENCE [LARGE SCALE GENOMIC DNA]</scope>
    <source>
        <strain evidence="4">ORS3257</strain>
    </source>
</reference>
<dbReference type="SUPFAM" id="SSF51905">
    <property type="entry name" value="FAD/NAD(P)-binding domain"/>
    <property type="match status" value="2"/>
</dbReference>
<dbReference type="GO" id="GO:0050660">
    <property type="term" value="F:flavin adenine dinucleotide binding"/>
    <property type="evidence" value="ECO:0007669"/>
    <property type="project" value="InterPro"/>
</dbReference>
<dbReference type="GO" id="GO:0004499">
    <property type="term" value="F:N,N-dimethylaniline monooxygenase activity"/>
    <property type="evidence" value="ECO:0007669"/>
    <property type="project" value="InterPro"/>
</dbReference>
<keyword evidence="2" id="KW-0274">FAD</keyword>
<sequence length="661" mass="72767">MNIQNAGSLSARRKAIDIADHFEKVVELPGTDAEIASAVQEAEIAPLLAALFVLSGERALIADDLVPPLPPLGAAGAPQGGMSEAALTKGRALATAELIKARQNGWPRMEPAPDLLRDAFKYLTKNDDKDFTDMLSREFRLPVDRATPAWQKSELAPSRQFKVAVIGAGLAGVAAAYRLSQANVPFVVLEKSSRPGGVWNDNRYPGCRLDTPNFAYGFSFAPKSDWPQAFSQQKEILNYIDTVLGSAELSDSFEFDTEVVRMTYDPARGGWSIAVRQPAGEKTLFADVVISAVGHLNRPSIPSIPGQESFSGRAFHSAEWPSDVDVKGKRVAVLGTGASGFQIVPAIADRVDSLTVFQRTPSWILSTPNYYDDIRPGMRRLLASVPYYGRWFRLFQFVMALDARFPAVAVDPDWKHPISVSALNEKLRQECLSLLAQQCGDRLDLLQKLTPNYAPGSKRMVRDNGAYVRALKQPNVSLVTEAVASLTPTGVVTSDGVHHDVDILVYATGFHASSYMAPIEVVGENGIPLHEFWEGDCRAYLGISVPNYPNLFIIGGPNSGLVVNGNAIVTTEYSLQFVMSSIEYMLREGAKSVDLRPDVYDAYNLEIDRENRKRTWGVATVNTWYQGKNGRPAVPWPYPIIEYFRRTAHFDPGKYVVRPVR</sequence>
<dbReference type="InterPro" id="IPR036188">
    <property type="entry name" value="FAD/NAD-bd_sf"/>
</dbReference>
<dbReference type="PANTHER" id="PTHR42877:SF4">
    <property type="entry name" value="FAD_NAD(P)-BINDING DOMAIN-CONTAINING PROTEIN-RELATED"/>
    <property type="match status" value="1"/>
</dbReference>
<dbReference type="PRINTS" id="PR00368">
    <property type="entry name" value="FADPNR"/>
</dbReference>
<proteinExistence type="predicted"/>
<accession>A0A2U3PUY0</accession>
<name>A0A2U3PUY0_9BRAD</name>
<organism evidence="4 5">
    <name type="scientific">Bradyrhizobium vignae</name>
    <dbReference type="NCBI Taxonomy" id="1549949"/>
    <lineage>
        <taxon>Bacteria</taxon>
        <taxon>Pseudomonadati</taxon>
        <taxon>Pseudomonadota</taxon>
        <taxon>Alphaproteobacteria</taxon>
        <taxon>Hyphomicrobiales</taxon>
        <taxon>Nitrobacteraceae</taxon>
        <taxon>Bradyrhizobium</taxon>
    </lineage>
</organism>
<dbReference type="KEGG" id="bvz:BRAD3257_1812"/>